<dbReference type="InterPro" id="IPR012337">
    <property type="entry name" value="RNaseH-like_sf"/>
</dbReference>
<keyword evidence="5" id="KW-1185">Reference proteome</keyword>
<dbReference type="SUPFAM" id="SSF53098">
    <property type="entry name" value="Ribonuclease H-like"/>
    <property type="match status" value="1"/>
</dbReference>
<dbReference type="GO" id="GO:0015074">
    <property type="term" value="P:DNA integration"/>
    <property type="evidence" value="ECO:0007669"/>
    <property type="project" value="InterPro"/>
</dbReference>
<dbReference type="PATRIC" id="fig|1198232.3.peg.1277"/>
<organism evidence="4 5">
    <name type="scientific">Cycloclasticus zancles 78-ME</name>
    <dbReference type="NCBI Taxonomy" id="1198232"/>
    <lineage>
        <taxon>Bacteria</taxon>
        <taxon>Pseudomonadati</taxon>
        <taxon>Pseudomonadota</taxon>
        <taxon>Gammaproteobacteria</taxon>
        <taxon>Thiotrichales</taxon>
        <taxon>Piscirickettsiaceae</taxon>
        <taxon>Cycloclasticus</taxon>
    </lineage>
</organism>
<dbReference type="EMBL" id="CP005996">
    <property type="protein sequence ID" value="AGS39608.1"/>
    <property type="molecule type" value="Genomic_DNA"/>
</dbReference>
<dbReference type="GO" id="GO:0003676">
    <property type="term" value="F:nucleic acid binding"/>
    <property type="evidence" value="ECO:0007669"/>
    <property type="project" value="InterPro"/>
</dbReference>
<evidence type="ECO:0000259" key="1">
    <source>
        <dbReference type="PROSITE" id="PS50994"/>
    </source>
</evidence>
<dbReference type="Proteomes" id="UP000015380">
    <property type="component" value="Chromosome"/>
</dbReference>
<evidence type="ECO:0000313" key="3">
    <source>
        <dbReference type="EMBL" id="AGS39797.1"/>
    </source>
</evidence>
<proteinExistence type="predicted"/>
<dbReference type="KEGG" id="cza:CYCME_1469"/>
<dbReference type="Pfam" id="PF13683">
    <property type="entry name" value="rve_3"/>
    <property type="match status" value="1"/>
</dbReference>
<dbReference type="EMBL" id="CP005996">
    <property type="protein sequence ID" value="AGS39801.1"/>
    <property type="molecule type" value="Genomic_DNA"/>
</dbReference>
<dbReference type="EMBL" id="CP005996">
    <property type="protein sequence ID" value="AGS39797.1"/>
    <property type="molecule type" value="Genomic_DNA"/>
</dbReference>
<gene>
    <name evidence="2" type="ORF">CYCME_1279</name>
    <name evidence="3" type="ORF">CYCME_1469</name>
    <name evidence="4" type="ORF">CYCME_1473</name>
</gene>
<evidence type="ECO:0000313" key="4">
    <source>
        <dbReference type="EMBL" id="AGS39801.1"/>
    </source>
</evidence>
<reference evidence="4 5" key="1">
    <citation type="submission" date="2013-05" db="EMBL/GenBank/DDBJ databases">
        <title>Between feast and famine: a lifestyle of most important marine PAH-degrading bacterium Cycloclasticus sp. 7ME.</title>
        <authorList>
            <person name="Yakimov M.M."/>
            <person name="Messina E."/>
            <person name="Genovese M."/>
            <person name="Denaro R."/>
            <person name="Crisafi F."/>
            <person name="Russo D."/>
            <person name="Cappello S."/>
            <person name="Santisi S."/>
            <person name="Smedile F."/>
            <person name="Golyshina O.V."/>
            <person name="Tran H."/>
            <person name="Pieper D.H."/>
            <person name="Golyshin P.N."/>
            <person name="Giuliano L."/>
        </authorList>
    </citation>
    <scope>NUCLEOTIDE SEQUENCE [LARGE SCALE GENOMIC DNA]</scope>
    <source>
        <strain evidence="4 5">78-ME</strain>
    </source>
</reference>
<evidence type="ECO:0000313" key="2">
    <source>
        <dbReference type="EMBL" id="AGS39608.1"/>
    </source>
</evidence>
<accession>S5T7Q1</accession>
<reference evidence="5" key="2">
    <citation type="journal article" date="2016" name="Environ. Microbiol. Rep.">
        <title>Analysis of defence systems and a conjugative IncP-1 plasmid in the marine polyaromatic hydrocarbons-degrading bacterium Cycloclasticus sp. 78-ME.</title>
        <authorList>
            <person name="Yakimov M.M."/>
            <person name="Crisafi F."/>
            <person name="Messina E."/>
            <person name="Smedile F."/>
            <person name="Lopatina A."/>
            <person name="Denaro R."/>
            <person name="Pieper D.H."/>
            <person name="Golyshin P.N."/>
            <person name="Giuliano L."/>
        </authorList>
    </citation>
    <scope>NUCLEOTIDE SEQUENCE [LARGE SCALE GENOMIC DNA]</scope>
    <source>
        <strain evidence="5">78-ME</strain>
    </source>
</reference>
<dbReference type="InterPro" id="IPR001584">
    <property type="entry name" value="Integrase_cat-core"/>
</dbReference>
<dbReference type="InterPro" id="IPR048020">
    <property type="entry name" value="Transpos_IS3"/>
</dbReference>
<evidence type="ECO:0000313" key="5">
    <source>
        <dbReference type="Proteomes" id="UP000015380"/>
    </source>
</evidence>
<dbReference type="PANTHER" id="PTHR47515:SF2">
    <property type="entry name" value="INTEGRASE CORE DOMAIN PROTEIN"/>
    <property type="match status" value="1"/>
</dbReference>
<dbReference type="eggNOG" id="COG2801">
    <property type="taxonomic scope" value="Bacteria"/>
</dbReference>
<dbReference type="Gene3D" id="3.30.420.10">
    <property type="entry name" value="Ribonuclease H-like superfamily/Ribonuclease H"/>
    <property type="match status" value="1"/>
</dbReference>
<dbReference type="InterPro" id="IPR036397">
    <property type="entry name" value="RNaseH_sf"/>
</dbReference>
<name>S5T7Q1_9GAMM</name>
<dbReference type="PROSITE" id="PS50994">
    <property type="entry name" value="INTEGRASE"/>
    <property type="match status" value="1"/>
</dbReference>
<dbReference type="PANTHER" id="PTHR47515">
    <property type="entry name" value="LOW CALCIUM RESPONSE LOCUS PROTEIN T"/>
    <property type="match status" value="1"/>
</dbReference>
<dbReference type="KEGG" id="cza:CYCME_1279"/>
<dbReference type="NCBIfam" id="NF033516">
    <property type="entry name" value="transpos_IS3"/>
    <property type="match status" value="1"/>
</dbReference>
<dbReference type="KEGG" id="cza:CYCME_1473"/>
<dbReference type="AlphaFoldDB" id="S5T7Q1"/>
<feature type="domain" description="Integrase catalytic" evidence="1">
    <location>
        <begin position="102"/>
        <end position="265"/>
    </location>
</feature>
<protein>
    <submittedName>
        <fullName evidence="4">Integrase, catalytic subunit</fullName>
    </submittedName>
    <submittedName>
        <fullName evidence="2">Transposase</fullName>
    </submittedName>
</protein>
<sequence length="265" mass="31115">MAQRSVFQNKANIRISCAVFSISETCYRYQAKLSDENAEIADWLLRLSTTHKRWGFGLCFLYLRNIKGYGWNHKRVYRIYRELELNLRIKPRRCIKRDKPEALSVPDAANQVWSMDFMSDKLNDGRSIRTFNVIDDFNREGLGIDVDLSLPSVRVIRSLEHIIEWRGKPLAIRCDNGPEYISQTLKDWTIKQQITLLYIQPGKPTQNAYIERFNRTARHEWLDLNLFESIEQAQLLATQWLWTYNNERPHTAIGGIPPRQLLDAA</sequence>
<dbReference type="HOGENOM" id="CLU_027402_31_0_6"/>